<proteinExistence type="predicted"/>
<dbReference type="OrthoDB" id="10283536at2759"/>
<name>A0A0V0RJ06_9BILA</name>
<evidence type="ECO:0000313" key="2">
    <source>
        <dbReference type="Proteomes" id="UP000054630"/>
    </source>
</evidence>
<gene>
    <name evidence="1" type="ORF">T07_11687</name>
</gene>
<dbReference type="EMBL" id="JYDL01000158">
    <property type="protein sequence ID" value="KRX14478.1"/>
    <property type="molecule type" value="Genomic_DNA"/>
</dbReference>
<organism evidence="1 2">
    <name type="scientific">Trichinella nelsoni</name>
    <dbReference type="NCBI Taxonomy" id="6336"/>
    <lineage>
        <taxon>Eukaryota</taxon>
        <taxon>Metazoa</taxon>
        <taxon>Ecdysozoa</taxon>
        <taxon>Nematoda</taxon>
        <taxon>Enoplea</taxon>
        <taxon>Dorylaimia</taxon>
        <taxon>Trichinellida</taxon>
        <taxon>Trichinellidae</taxon>
        <taxon>Trichinella</taxon>
    </lineage>
</organism>
<protein>
    <submittedName>
        <fullName evidence="1">Uncharacterized protein</fullName>
    </submittedName>
</protein>
<sequence length="66" mass="7449">MALVEWLPICLALTTVSNNGHQHGPSFAASQETQTQLTMRFERQIRCSPLISPNDHLPRLLSTYNN</sequence>
<evidence type="ECO:0000313" key="1">
    <source>
        <dbReference type="EMBL" id="KRX14478.1"/>
    </source>
</evidence>
<dbReference type="AlphaFoldDB" id="A0A0V0RJ06"/>
<accession>A0A0V0RJ06</accession>
<dbReference type="Proteomes" id="UP000054630">
    <property type="component" value="Unassembled WGS sequence"/>
</dbReference>
<reference evidence="1 2" key="1">
    <citation type="submission" date="2015-01" db="EMBL/GenBank/DDBJ databases">
        <title>Evolution of Trichinella species and genotypes.</title>
        <authorList>
            <person name="Korhonen P.K."/>
            <person name="Edoardo P."/>
            <person name="Giuseppe L.R."/>
            <person name="Gasser R.B."/>
        </authorList>
    </citation>
    <scope>NUCLEOTIDE SEQUENCE [LARGE SCALE GENOMIC DNA]</scope>
    <source>
        <strain evidence="1">ISS37</strain>
    </source>
</reference>
<keyword evidence="2" id="KW-1185">Reference proteome</keyword>
<comment type="caution">
    <text evidence="1">The sequence shown here is derived from an EMBL/GenBank/DDBJ whole genome shotgun (WGS) entry which is preliminary data.</text>
</comment>